<dbReference type="AlphaFoldDB" id="A0A388LQ13"/>
<sequence>MEDDFGESKILLETIWHWDAVKDSKDESVLVIDAHPDKPWILFTPSGSNVLQMWNYEDGKQVGSWRMPDGRSPDKVKFIVQKDWIVVQSMDCFKVYEFAVGKRLRHIEEWRSPTRRDNSPLALTVDRRSTHVLTGFRDGRVLLWDWGRKQGRIKTFKGHDEPVTCLAFHPRLSIFASAAGDVSIRVWNMEAHPISQSFCLYSHCGGPVHSMEFHSGLETTVLMTGHHGSTVKIWNYKKQRCVVELEGNNEESVSTFFHPHSPYVFSASKKGKVTIWRKSESNFELMAIAIHTGLSGQLYSMVPCRNFNEIIIGGNGEFKVLKVVAIRQDDAASVPALPGLEKEKEPVTAAAVTENTEAQLLPGL</sequence>
<dbReference type="PROSITE" id="PS50082">
    <property type="entry name" value="WD_REPEATS_2"/>
    <property type="match status" value="1"/>
</dbReference>
<organism evidence="4 5">
    <name type="scientific">Chara braunii</name>
    <name type="common">Braun's stonewort</name>
    <dbReference type="NCBI Taxonomy" id="69332"/>
    <lineage>
        <taxon>Eukaryota</taxon>
        <taxon>Viridiplantae</taxon>
        <taxon>Streptophyta</taxon>
        <taxon>Charophyceae</taxon>
        <taxon>Charales</taxon>
        <taxon>Characeae</taxon>
        <taxon>Chara</taxon>
    </lineage>
</organism>
<dbReference type="InterPro" id="IPR015943">
    <property type="entry name" value="WD40/YVTN_repeat-like_dom_sf"/>
</dbReference>
<evidence type="ECO:0000256" key="1">
    <source>
        <dbReference type="ARBA" id="ARBA00022574"/>
    </source>
</evidence>
<comment type="caution">
    <text evidence="4">The sequence shown here is derived from an EMBL/GenBank/DDBJ whole genome shotgun (WGS) entry which is preliminary data.</text>
</comment>
<gene>
    <name evidence="4" type="ORF">CBR_g38689</name>
</gene>
<dbReference type="SMART" id="SM00320">
    <property type="entry name" value="WD40"/>
    <property type="match status" value="4"/>
</dbReference>
<dbReference type="GO" id="GO:0006888">
    <property type="term" value="P:endoplasmic reticulum to Golgi vesicle-mediated transport"/>
    <property type="evidence" value="ECO:0007669"/>
    <property type="project" value="TreeGrafter"/>
</dbReference>
<dbReference type="STRING" id="69332.A0A388LQ13"/>
<dbReference type="Pfam" id="PF00400">
    <property type="entry name" value="WD40"/>
    <property type="match status" value="2"/>
</dbReference>
<dbReference type="EMBL" id="BFEA01000475">
    <property type="protein sequence ID" value="GBG84407.1"/>
    <property type="molecule type" value="Genomic_DNA"/>
</dbReference>
<dbReference type="PANTHER" id="PTHR19876">
    <property type="entry name" value="COATOMER"/>
    <property type="match status" value="1"/>
</dbReference>
<dbReference type="InterPro" id="IPR001680">
    <property type="entry name" value="WD40_rpt"/>
</dbReference>
<dbReference type="Gene3D" id="2.130.10.10">
    <property type="entry name" value="YVTN repeat-like/Quinoprotein amine dehydrogenase"/>
    <property type="match status" value="1"/>
</dbReference>
<name>A0A388LQ13_CHABU</name>
<evidence type="ECO:0000256" key="3">
    <source>
        <dbReference type="PROSITE-ProRule" id="PRU00221"/>
    </source>
</evidence>
<proteinExistence type="predicted"/>
<dbReference type="InterPro" id="IPR036322">
    <property type="entry name" value="WD40_repeat_dom_sf"/>
</dbReference>
<reference evidence="4 5" key="1">
    <citation type="journal article" date="2018" name="Cell">
        <title>The Chara Genome: Secondary Complexity and Implications for Plant Terrestrialization.</title>
        <authorList>
            <person name="Nishiyama T."/>
            <person name="Sakayama H."/>
            <person name="Vries J.D."/>
            <person name="Buschmann H."/>
            <person name="Saint-Marcoux D."/>
            <person name="Ullrich K.K."/>
            <person name="Haas F.B."/>
            <person name="Vanderstraeten L."/>
            <person name="Becker D."/>
            <person name="Lang D."/>
            <person name="Vosolsobe S."/>
            <person name="Rombauts S."/>
            <person name="Wilhelmsson P.K.I."/>
            <person name="Janitza P."/>
            <person name="Kern R."/>
            <person name="Heyl A."/>
            <person name="Rumpler F."/>
            <person name="Villalobos L.I.A.C."/>
            <person name="Clay J.M."/>
            <person name="Skokan R."/>
            <person name="Toyoda A."/>
            <person name="Suzuki Y."/>
            <person name="Kagoshima H."/>
            <person name="Schijlen E."/>
            <person name="Tajeshwar N."/>
            <person name="Catarino B."/>
            <person name="Hetherington A.J."/>
            <person name="Saltykova A."/>
            <person name="Bonnot C."/>
            <person name="Breuninger H."/>
            <person name="Symeonidi A."/>
            <person name="Radhakrishnan G.V."/>
            <person name="Van Nieuwerburgh F."/>
            <person name="Deforce D."/>
            <person name="Chang C."/>
            <person name="Karol K.G."/>
            <person name="Hedrich R."/>
            <person name="Ulvskov P."/>
            <person name="Glockner G."/>
            <person name="Delwiche C.F."/>
            <person name="Petrasek J."/>
            <person name="Van de Peer Y."/>
            <person name="Friml J."/>
            <person name="Beilby M."/>
            <person name="Dolan L."/>
            <person name="Kohara Y."/>
            <person name="Sugano S."/>
            <person name="Fujiyama A."/>
            <person name="Delaux P.-M."/>
            <person name="Quint M."/>
            <person name="TheiBen G."/>
            <person name="Hagemann M."/>
            <person name="Harholt J."/>
            <person name="Dunand C."/>
            <person name="Zachgo S."/>
            <person name="Langdale J."/>
            <person name="Maumus F."/>
            <person name="Straeten D.V.D."/>
            <person name="Gould S.B."/>
            <person name="Rensing S.A."/>
        </authorList>
    </citation>
    <scope>NUCLEOTIDE SEQUENCE [LARGE SCALE GENOMIC DNA]</scope>
    <source>
        <strain evidence="4 5">S276</strain>
    </source>
</reference>
<dbReference type="SUPFAM" id="SSF50978">
    <property type="entry name" value="WD40 repeat-like"/>
    <property type="match status" value="1"/>
</dbReference>
<dbReference type="InterPro" id="IPR050844">
    <property type="entry name" value="Coatomer_complex_subunit"/>
</dbReference>
<feature type="repeat" description="WD" evidence="3">
    <location>
        <begin position="156"/>
        <end position="197"/>
    </location>
</feature>
<dbReference type="GO" id="GO:0006886">
    <property type="term" value="P:intracellular protein transport"/>
    <property type="evidence" value="ECO:0007669"/>
    <property type="project" value="TreeGrafter"/>
</dbReference>
<protein>
    <submittedName>
        <fullName evidence="4">Uncharacterized protein</fullName>
    </submittedName>
</protein>
<dbReference type="GO" id="GO:0030126">
    <property type="term" value="C:COPI vesicle coat"/>
    <property type="evidence" value="ECO:0007669"/>
    <property type="project" value="TreeGrafter"/>
</dbReference>
<dbReference type="OrthoDB" id="687049at2759"/>
<accession>A0A388LQ13</accession>
<keyword evidence="2" id="KW-0677">Repeat</keyword>
<keyword evidence="1 3" id="KW-0853">WD repeat</keyword>
<evidence type="ECO:0000256" key="2">
    <source>
        <dbReference type="ARBA" id="ARBA00022737"/>
    </source>
</evidence>
<dbReference type="GO" id="GO:0006890">
    <property type="term" value="P:retrograde vesicle-mediated transport, Golgi to endoplasmic reticulum"/>
    <property type="evidence" value="ECO:0007669"/>
    <property type="project" value="TreeGrafter"/>
</dbReference>
<dbReference type="GO" id="GO:0006891">
    <property type="term" value="P:intra-Golgi vesicle-mediated transport"/>
    <property type="evidence" value="ECO:0007669"/>
    <property type="project" value="TreeGrafter"/>
</dbReference>
<dbReference type="Proteomes" id="UP000265515">
    <property type="component" value="Unassembled WGS sequence"/>
</dbReference>
<keyword evidence="5" id="KW-1185">Reference proteome</keyword>
<dbReference type="PROSITE" id="PS50294">
    <property type="entry name" value="WD_REPEATS_REGION"/>
    <property type="match status" value="1"/>
</dbReference>
<dbReference type="PANTHER" id="PTHR19876:SF2">
    <property type="entry name" value="COATOMER SUBUNIT BETA"/>
    <property type="match status" value="1"/>
</dbReference>
<dbReference type="Gramene" id="GBG84407">
    <property type="protein sequence ID" value="GBG84407"/>
    <property type="gene ID" value="CBR_g38689"/>
</dbReference>
<evidence type="ECO:0000313" key="4">
    <source>
        <dbReference type="EMBL" id="GBG84407.1"/>
    </source>
</evidence>
<evidence type="ECO:0000313" key="5">
    <source>
        <dbReference type="Proteomes" id="UP000265515"/>
    </source>
</evidence>